<dbReference type="InterPro" id="IPR012337">
    <property type="entry name" value="RNaseH-like_sf"/>
</dbReference>
<dbReference type="InterPro" id="IPR002559">
    <property type="entry name" value="Transposase_11"/>
</dbReference>
<evidence type="ECO:0000313" key="2">
    <source>
        <dbReference type="EMBL" id="BCA95970.1"/>
    </source>
</evidence>
<reference evidence="2" key="1">
    <citation type="journal article" date="2020" name="Microbiol. Resour. Announc.">
        <title>Complete Genome Sequence of Novel Psychrotolerant Legionella Strain TUM19329, Isolated from Antarctic Lake Sediment.</title>
        <authorList>
            <person name="Shimada S."/>
            <person name="Nakai R."/>
            <person name="Aoki K."/>
            <person name="Shimoeda N."/>
            <person name="Ohno G."/>
            <person name="Miyazaki Y."/>
            <person name="Kudoh S."/>
            <person name="Imura S."/>
            <person name="Watanabe K."/>
            <person name="Ishii Y."/>
            <person name="Tateda K."/>
        </authorList>
    </citation>
    <scope>NUCLEOTIDE SEQUENCE [LARGE SCALE GENOMIC DNA]</scope>
    <source>
        <strain evidence="2">TUM19329</strain>
    </source>
</reference>
<dbReference type="SUPFAM" id="SSF53098">
    <property type="entry name" value="Ribonuclease H-like"/>
    <property type="match status" value="1"/>
</dbReference>
<name>A0A6F8T749_9GAMM</name>
<evidence type="ECO:0000313" key="3">
    <source>
        <dbReference type="Proteomes" id="UP000502894"/>
    </source>
</evidence>
<keyword evidence="3" id="KW-1185">Reference proteome</keyword>
<organism evidence="2 3">
    <name type="scientific">Legionella antarctica</name>
    <dbReference type="NCBI Taxonomy" id="2708020"/>
    <lineage>
        <taxon>Bacteria</taxon>
        <taxon>Pseudomonadati</taxon>
        <taxon>Pseudomonadota</taxon>
        <taxon>Gammaproteobacteria</taxon>
        <taxon>Legionellales</taxon>
        <taxon>Legionellaceae</taxon>
        <taxon>Legionella</taxon>
    </lineage>
</organism>
<protein>
    <recommendedName>
        <fullName evidence="1">Transposase IS4-like domain-containing protein</fullName>
    </recommendedName>
</protein>
<evidence type="ECO:0000259" key="1">
    <source>
        <dbReference type="Pfam" id="PF01609"/>
    </source>
</evidence>
<dbReference type="EMBL" id="AP022839">
    <property type="protein sequence ID" value="BCA95970.1"/>
    <property type="molecule type" value="Genomic_DNA"/>
</dbReference>
<accession>A0A6F8T749</accession>
<sequence length="84" mass="9686">MPVGVKVTIVADRGFASYRFFDFIERELGFSYVIRLKSSTTIISKKSTTKKAKEWLRTDGRSLNIKQAKLTKEEFPVEQIIITK</sequence>
<dbReference type="GO" id="GO:0006313">
    <property type="term" value="P:DNA transposition"/>
    <property type="evidence" value="ECO:0007669"/>
    <property type="project" value="InterPro"/>
</dbReference>
<dbReference type="Proteomes" id="UP000502894">
    <property type="component" value="Chromosome"/>
</dbReference>
<dbReference type="KEGG" id="lant:TUM19329_23310"/>
<gene>
    <name evidence="2" type="ORF">TUM19329_23310</name>
</gene>
<proteinExistence type="predicted"/>
<dbReference type="Pfam" id="PF01609">
    <property type="entry name" value="DDE_Tnp_1"/>
    <property type="match status" value="1"/>
</dbReference>
<dbReference type="GO" id="GO:0003677">
    <property type="term" value="F:DNA binding"/>
    <property type="evidence" value="ECO:0007669"/>
    <property type="project" value="InterPro"/>
</dbReference>
<dbReference type="GO" id="GO:0004803">
    <property type="term" value="F:transposase activity"/>
    <property type="evidence" value="ECO:0007669"/>
    <property type="project" value="InterPro"/>
</dbReference>
<dbReference type="AlphaFoldDB" id="A0A6F8T749"/>
<feature type="domain" description="Transposase IS4-like" evidence="1">
    <location>
        <begin position="7"/>
        <end position="67"/>
    </location>
</feature>